<dbReference type="AlphaFoldDB" id="A0A9D1UZV7"/>
<dbReference type="InterPro" id="IPR027417">
    <property type="entry name" value="P-loop_NTPase"/>
</dbReference>
<evidence type="ECO:0000256" key="3">
    <source>
        <dbReference type="ARBA" id="ARBA00022490"/>
    </source>
</evidence>
<reference evidence="8" key="1">
    <citation type="journal article" date="2021" name="PeerJ">
        <title>Extensive microbial diversity within the chicken gut microbiome revealed by metagenomics and culture.</title>
        <authorList>
            <person name="Gilroy R."/>
            <person name="Ravi A."/>
            <person name="Getino M."/>
            <person name="Pursley I."/>
            <person name="Horton D.L."/>
            <person name="Alikhan N.F."/>
            <person name="Baker D."/>
            <person name="Gharbi K."/>
            <person name="Hall N."/>
            <person name="Watson M."/>
            <person name="Adriaenssens E.M."/>
            <person name="Foster-Nyarko E."/>
            <person name="Jarju S."/>
            <person name="Secka A."/>
            <person name="Antonio M."/>
            <person name="Oren A."/>
            <person name="Chaudhuri R.R."/>
            <person name="La Ragione R."/>
            <person name="Hildebrand F."/>
            <person name="Pallen M.J."/>
        </authorList>
    </citation>
    <scope>NUCLEOTIDE SEQUENCE</scope>
    <source>
        <strain evidence="8">23274</strain>
    </source>
</reference>
<comment type="subcellular location">
    <subcellularLocation>
        <location evidence="1">Cytoplasm</location>
    </subcellularLocation>
</comment>
<accession>A0A9D1UZV7</accession>
<dbReference type="Proteomes" id="UP000824202">
    <property type="component" value="Unassembled WGS sequence"/>
</dbReference>
<dbReference type="InterPro" id="IPR051451">
    <property type="entry name" value="PhoH2-like"/>
</dbReference>
<dbReference type="Gene3D" id="3.40.50.300">
    <property type="entry name" value="P-loop containing nucleotide triphosphate hydrolases"/>
    <property type="match status" value="1"/>
</dbReference>
<keyword evidence="3" id="KW-0963">Cytoplasm</keyword>
<dbReference type="GO" id="GO:0005524">
    <property type="term" value="F:ATP binding"/>
    <property type="evidence" value="ECO:0007669"/>
    <property type="project" value="UniProtKB-KW"/>
</dbReference>
<name>A0A9D1UZV7_9BACT</name>
<dbReference type="FunFam" id="3.40.50.300:FF:000013">
    <property type="entry name" value="PhoH family ATPase"/>
    <property type="match status" value="1"/>
</dbReference>
<evidence type="ECO:0000313" key="9">
    <source>
        <dbReference type="Proteomes" id="UP000824202"/>
    </source>
</evidence>
<feature type="domain" description="PhoH-like protein" evidence="7">
    <location>
        <begin position="106"/>
        <end position="308"/>
    </location>
</feature>
<evidence type="ECO:0000256" key="2">
    <source>
        <dbReference type="ARBA" id="ARBA00010393"/>
    </source>
</evidence>
<organism evidence="8 9">
    <name type="scientific">Candidatus Odoribacter faecigallinarum</name>
    <dbReference type="NCBI Taxonomy" id="2838706"/>
    <lineage>
        <taxon>Bacteria</taxon>
        <taxon>Pseudomonadati</taxon>
        <taxon>Bacteroidota</taxon>
        <taxon>Bacteroidia</taxon>
        <taxon>Bacteroidales</taxon>
        <taxon>Odoribacteraceae</taxon>
        <taxon>Odoribacter</taxon>
    </lineage>
</organism>
<keyword evidence="5" id="KW-0067">ATP-binding</keyword>
<evidence type="ECO:0000256" key="4">
    <source>
        <dbReference type="ARBA" id="ARBA00022741"/>
    </source>
</evidence>
<evidence type="ECO:0000256" key="5">
    <source>
        <dbReference type="ARBA" id="ARBA00022840"/>
    </source>
</evidence>
<dbReference type="PANTHER" id="PTHR30473:SF1">
    <property type="entry name" value="PHOH-LIKE PROTEIN"/>
    <property type="match status" value="1"/>
</dbReference>
<evidence type="ECO:0000256" key="6">
    <source>
        <dbReference type="ARBA" id="ARBA00039970"/>
    </source>
</evidence>
<protein>
    <recommendedName>
        <fullName evidence="6">PhoH-like protein</fullName>
    </recommendedName>
</protein>
<evidence type="ECO:0000256" key="1">
    <source>
        <dbReference type="ARBA" id="ARBA00004496"/>
    </source>
</evidence>
<dbReference type="EMBL" id="DXFT01000095">
    <property type="protein sequence ID" value="HIX03439.1"/>
    <property type="molecule type" value="Genomic_DNA"/>
</dbReference>
<dbReference type="Pfam" id="PF02562">
    <property type="entry name" value="PhoH"/>
    <property type="match status" value="1"/>
</dbReference>
<dbReference type="SUPFAM" id="SSF52540">
    <property type="entry name" value="P-loop containing nucleoside triphosphate hydrolases"/>
    <property type="match status" value="1"/>
</dbReference>
<evidence type="ECO:0000259" key="7">
    <source>
        <dbReference type="Pfam" id="PF02562"/>
    </source>
</evidence>
<dbReference type="GO" id="GO:0005829">
    <property type="term" value="C:cytosol"/>
    <property type="evidence" value="ECO:0007669"/>
    <property type="project" value="TreeGrafter"/>
</dbReference>
<proteinExistence type="inferred from homology"/>
<reference evidence="8" key="2">
    <citation type="submission" date="2021-04" db="EMBL/GenBank/DDBJ databases">
        <authorList>
            <person name="Gilroy R."/>
        </authorList>
    </citation>
    <scope>NUCLEOTIDE SEQUENCE</scope>
    <source>
        <strain evidence="8">23274</strain>
    </source>
</reference>
<dbReference type="PANTHER" id="PTHR30473">
    <property type="entry name" value="PROTEIN PHOH"/>
    <property type="match status" value="1"/>
</dbReference>
<dbReference type="InterPro" id="IPR003714">
    <property type="entry name" value="PhoH"/>
</dbReference>
<sequence length="319" mass="35845">MIEKRISIGNIDPIDFYGINNTKFNLLKEYFPKLKITARGDEIIIQGEINDIEILNNKINALLEHYHRYNMLTVANLKRIILEDNLVPDPEDADSIILFGNAGKAIRARTANQRNLVELARTNDLVFATGPAGSGKTYTAIALAVKALRNREIKRIVLSRPAVEAGESLGFLPGDMKEKVDPYLQPLYDALADMIPPKKLEEYLETEIIQIAPLAYMRGRTLNDSFVILDEAQNTTRNQLKMFLTRMGTSAKFVVTGDMSQIDLPQRSDSGLIHAFHILKGIKGIAFVQFDAGDIVRHRLVKEIVNAYAQAEEHNNKTK</sequence>
<comment type="similarity">
    <text evidence="2">Belongs to the PhoH family.</text>
</comment>
<gene>
    <name evidence="8" type="ORF">H9863_04890</name>
</gene>
<comment type="caution">
    <text evidence="8">The sequence shown here is derived from an EMBL/GenBank/DDBJ whole genome shotgun (WGS) entry which is preliminary data.</text>
</comment>
<evidence type="ECO:0000313" key="8">
    <source>
        <dbReference type="EMBL" id="HIX03439.1"/>
    </source>
</evidence>
<keyword evidence="4" id="KW-0547">Nucleotide-binding</keyword>